<protein>
    <submittedName>
        <fullName evidence="1">Uncharacterized protein</fullName>
    </submittedName>
</protein>
<name>A0ACC0ARW3_CATRO</name>
<comment type="caution">
    <text evidence="1">The sequence shown here is derived from an EMBL/GenBank/DDBJ whole genome shotgun (WGS) entry which is preliminary data.</text>
</comment>
<gene>
    <name evidence="1" type="ORF">M9H77_22799</name>
</gene>
<organism evidence="1 2">
    <name type="scientific">Catharanthus roseus</name>
    <name type="common">Madagascar periwinkle</name>
    <name type="synonym">Vinca rosea</name>
    <dbReference type="NCBI Taxonomy" id="4058"/>
    <lineage>
        <taxon>Eukaryota</taxon>
        <taxon>Viridiplantae</taxon>
        <taxon>Streptophyta</taxon>
        <taxon>Embryophyta</taxon>
        <taxon>Tracheophyta</taxon>
        <taxon>Spermatophyta</taxon>
        <taxon>Magnoliopsida</taxon>
        <taxon>eudicotyledons</taxon>
        <taxon>Gunneridae</taxon>
        <taxon>Pentapetalae</taxon>
        <taxon>asterids</taxon>
        <taxon>lamiids</taxon>
        <taxon>Gentianales</taxon>
        <taxon>Apocynaceae</taxon>
        <taxon>Rauvolfioideae</taxon>
        <taxon>Vinceae</taxon>
        <taxon>Catharanthinae</taxon>
        <taxon>Catharanthus</taxon>
    </lineage>
</organism>
<sequence length="335" mass="37691">MPKLDSADLILGSRLCPWSPTVALHVSLNSGVEAALMCLDSLRLPSFARNPHIDSEIVEGPVVQGVELKVSIEEDPSEAEYDAWMLLELEGVAPVDAEGIDTLAAGGSLSPLPVPLFCGCCLWSEQQVEATSQQMAGLREEIREWMPSATRLARDSVERAHAQLDSRLGGSGSRHPQTYVYVYVYRNVSDSRSSNHADEVVSESFQSRQLEPIRENTRHPEQATHTQLKLPQERRWQIERLYRGRQLLAQLQPPINVLDKDYGSLEIPRDPMASKGSEMKAGEPKPLEEYIDARNQDIPRTGSLRCNKYLRRSPEKQVNPRLREEPQKEGVIRHK</sequence>
<evidence type="ECO:0000313" key="2">
    <source>
        <dbReference type="Proteomes" id="UP001060085"/>
    </source>
</evidence>
<reference evidence="2" key="1">
    <citation type="journal article" date="2023" name="Nat. Plants">
        <title>Single-cell RNA sequencing provides a high-resolution roadmap for understanding the multicellular compartmentation of specialized metabolism.</title>
        <authorList>
            <person name="Sun S."/>
            <person name="Shen X."/>
            <person name="Li Y."/>
            <person name="Li Y."/>
            <person name="Wang S."/>
            <person name="Li R."/>
            <person name="Zhang H."/>
            <person name="Shen G."/>
            <person name="Guo B."/>
            <person name="Wei J."/>
            <person name="Xu J."/>
            <person name="St-Pierre B."/>
            <person name="Chen S."/>
            <person name="Sun C."/>
        </authorList>
    </citation>
    <scope>NUCLEOTIDE SEQUENCE [LARGE SCALE GENOMIC DNA]</scope>
</reference>
<proteinExistence type="predicted"/>
<keyword evidence="2" id="KW-1185">Reference proteome</keyword>
<dbReference type="EMBL" id="CM044705">
    <property type="protein sequence ID" value="KAI5663476.1"/>
    <property type="molecule type" value="Genomic_DNA"/>
</dbReference>
<evidence type="ECO:0000313" key="1">
    <source>
        <dbReference type="EMBL" id="KAI5663476.1"/>
    </source>
</evidence>
<dbReference type="Proteomes" id="UP001060085">
    <property type="component" value="Linkage Group LG05"/>
</dbReference>
<accession>A0ACC0ARW3</accession>